<name>A0A194WBX6_CYTMA</name>
<sequence>MFKTRTRPYMQSDDSTRVSSMSSVAPQVVEEPADAHSNGDEQGNSPNGFRTDLLKTCGVTDFIVRVSSRLRTIQPSEQRARLRSWFFDLVRGLSLDVNVQPPYDLAAATRLREFLEGAGLGENLVLDFEKLLIEVSNEARKRREEAEMAAKQLEEERRKKAEWDMIETSDAEEEWEIL</sequence>
<evidence type="ECO:0000313" key="2">
    <source>
        <dbReference type="EMBL" id="KUI73852.1"/>
    </source>
</evidence>
<dbReference type="SMR" id="A0A194WBX6"/>
<keyword evidence="3" id="KW-1185">Reference proteome</keyword>
<accession>A0A194WBX6</accession>
<evidence type="ECO:0000256" key="1">
    <source>
        <dbReference type="SAM" id="MobiDB-lite"/>
    </source>
</evidence>
<dbReference type="EMBL" id="CM003108">
    <property type="protein sequence ID" value="KUI73852.1"/>
    <property type="molecule type" value="Genomic_DNA"/>
</dbReference>
<feature type="region of interest" description="Disordered" evidence="1">
    <location>
        <begin position="1"/>
        <end position="50"/>
    </location>
</feature>
<organism evidence="2 3">
    <name type="scientific">Cytospora mali</name>
    <name type="common">Apple Valsa canker fungus</name>
    <name type="synonym">Valsa mali</name>
    <dbReference type="NCBI Taxonomy" id="578113"/>
    <lineage>
        <taxon>Eukaryota</taxon>
        <taxon>Fungi</taxon>
        <taxon>Dikarya</taxon>
        <taxon>Ascomycota</taxon>
        <taxon>Pezizomycotina</taxon>
        <taxon>Sordariomycetes</taxon>
        <taxon>Sordariomycetidae</taxon>
        <taxon>Diaporthales</taxon>
        <taxon>Cytosporaceae</taxon>
        <taxon>Cytospora</taxon>
    </lineage>
</organism>
<dbReference type="Proteomes" id="UP000078559">
    <property type="component" value="Chromosome 11"/>
</dbReference>
<dbReference type="OrthoDB" id="5242464at2759"/>
<gene>
    <name evidence="2" type="ORF">VM1G_09427</name>
</gene>
<protein>
    <submittedName>
        <fullName evidence="2">Uncharacterized protein</fullName>
    </submittedName>
</protein>
<evidence type="ECO:0000313" key="3">
    <source>
        <dbReference type="Proteomes" id="UP000078559"/>
    </source>
</evidence>
<proteinExistence type="predicted"/>
<dbReference type="AlphaFoldDB" id="A0A194WBX6"/>
<reference evidence="2" key="1">
    <citation type="submission" date="2014-12" db="EMBL/GenBank/DDBJ databases">
        <title>Genome Sequence of Valsa Canker Pathogens Uncovers a Specific Adaption of Colonization on Woody Bark.</title>
        <authorList>
            <person name="Yin Z."/>
            <person name="Liu H."/>
            <person name="Gao X."/>
            <person name="Li Z."/>
            <person name="Song N."/>
            <person name="Ke X."/>
            <person name="Dai Q."/>
            <person name="Wu Y."/>
            <person name="Sun Y."/>
            <person name="Xu J.-R."/>
            <person name="Kang Z.K."/>
            <person name="Wang L."/>
            <person name="Huang L."/>
        </authorList>
    </citation>
    <scope>NUCLEOTIDE SEQUENCE [LARGE SCALE GENOMIC DNA]</scope>
    <source>
        <strain evidence="2">03-8</strain>
    </source>
</reference>